<name>A0ABN3M6A5_9ACTN</name>
<gene>
    <name evidence="2" type="ORF">GCM10010406_34920</name>
</gene>
<feature type="compositionally biased region" description="Low complexity" evidence="1">
    <location>
        <begin position="84"/>
        <end position="95"/>
    </location>
</feature>
<evidence type="ECO:0000256" key="1">
    <source>
        <dbReference type="SAM" id="MobiDB-lite"/>
    </source>
</evidence>
<evidence type="ECO:0000313" key="2">
    <source>
        <dbReference type="EMBL" id="GAA2495699.1"/>
    </source>
</evidence>
<dbReference type="Proteomes" id="UP001501358">
    <property type="component" value="Unassembled WGS sequence"/>
</dbReference>
<dbReference type="EMBL" id="BAAATA010000020">
    <property type="protein sequence ID" value="GAA2495699.1"/>
    <property type="molecule type" value="Genomic_DNA"/>
</dbReference>
<feature type="region of interest" description="Disordered" evidence="1">
    <location>
        <begin position="82"/>
        <end position="106"/>
    </location>
</feature>
<organism evidence="2 3">
    <name type="scientific">Streptomyces thermolineatus</name>
    <dbReference type="NCBI Taxonomy" id="44033"/>
    <lineage>
        <taxon>Bacteria</taxon>
        <taxon>Bacillati</taxon>
        <taxon>Actinomycetota</taxon>
        <taxon>Actinomycetes</taxon>
        <taxon>Kitasatosporales</taxon>
        <taxon>Streptomycetaceae</taxon>
        <taxon>Streptomyces</taxon>
    </lineage>
</organism>
<accession>A0ABN3M6A5</accession>
<evidence type="ECO:0008006" key="4">
    <source>
        <dbReference type="Google" id="ProtNLM"/>
    </source>
</evidence>
<comment type="caution">
    <text evidence="2">The sequence shown here is derived from an EMBL/GenBank/DDBJ whole genome shotgun (WGS) entry which is preliminary data.</text>
</comment>
<evidence type="ECO:0000313" key="3">
    <source>
        <dbReference type="Proteomes" id="UP001501358"/>
    </source>
</evidence>
<reference evidence="2 3" key="1">
    <citation type="journal article" date="2019" name="Int. J. Syst. Evol. Microbiol.">
        <title>The Global Catalogue of Microorganisms (GCM) 10K type strain sequencing project: providing services to taxonomists for standard genome sequencing and annotation.</title>
        <authorList>
            <consortium name="The Broad Institute Genomics Platform"/>
            <consortium name="The Broad Institute Genome Sequencing Center for Infectious Disease"/>
            <person name="Wu L."/>
            <person name="Ma J."/>
        </authorList>
    </citation>
    <scope>NUCLEOTIDE SEQUENCE [LARGE SCALE GENOMIC DNA]</scope>
    <source>
        <strain evidence="2 3">JCM 6307</strain>
    </source>
</reference>
<proteinExistence type="predicted"/>
<protein>
    <recommendedName>
        <fullName evidence="4">Transposase</fullName>
    </recommendedName>
</protein>
<keyword evidence="3" id="KW-1185">Reference proteome</keyword>
<sequence>MRIGVAVPGRGLAHILCVAAPQVGQDEQRLPVRGEPAPPRAPLQAPDGQQTGEVPQGRAGQTAPGWVDKHVKLRADRLLLVDNPSTRSFTSSRTPPSRRPASHSAKLETAHWQAQALRHLFNRMLGQLHHCLQTRAPFDESMAFPATPGTGVASG</sequence>
<feature type="region of interest" description="Disordered" evidence="1">
    <location>
        <begin position="27"/>
        <end position="68"/>
    </location>
</feature>